<comment type="caution">
    <text evidence="1">The sequence shown here is derived from an EMBL/GenBank/DDBJ whole genome shotgun (WGS) entry which is preliminary data.</text>
</comment>
<proteinExistence type="predicted"/>
<dbReference type="EMBL" id="JANHOG010001971">
    <property type="protein sequence ID" value="KAJ3529078.1"/>
    <property type="molecule type" value="Genomic_DNA"/>
</dbReference>
<sequence length="612" mass="67508">MKAVHDVSAPYPIKSVALLSDSNEAHGGMTDVDVVLVDKDSHARTATGYHITWAKFPMSSRDPVFIAGAGPSGLVLALALAKNGVPVRIIDKDSTYHVGQRGAGLQPRTLEMYHFLGVLDDVKRSGFAPMKRCIYEMPEGRKPVKIFDIIEWVEPTPSVPYSNSFAIAQARNEEILRSHLERYNVSVEMNCELVDFDQDDLGVTAHIIKRGGDHESPDTVRASFLVGADGARSIVRKKLGLAFFGETREEDRMLNAELELKGLSGDVVLALVGRSCDHVYLRKTEVEGVFSCMIYGRQVDFQPLLDDHSLLFQRIKEISNRHELEFGKVLWISEWRPNVRMTDRFSEDRVFIVGDAGHVHSPMGAQGLNSGVQDSYNLAWKLNLVYKGLSGTSLLNSYTTERLPVIADMLGRTTAIMDESAKFKSTDPSANPHMRPLILNQLGVNCRWSPIVVDDQPEAKEASRAGAYLLADPTVLFAGDRAPDAPGLVDVRKKDEPNTTALFDIFEPTKHVVLIFAKIVEEARPILLVLSEFPALATTKVIILPQLDNESSLTVEADFVLVDKEGHARASYPPVTKGFPLIVVRPDGVVGAVVKNAPGMKRYFDGILLLAD</sequence>
<evidence type="ECO:0000313" key="1">
    <source>
        <dbReference type="EMBL" id="KAJ3529078.1"/>
    </source>
</evidence>
<evidence type="ECO:0000313" key="2">
    <source>
        <dbReference type="Proteomes" id="UP001148662"/>
    </source>
</evidence>
<reference evidence="1" key="1">
    <citation type="submission" date="2022-07" db="EMBL/GenBank/DDBJ databases">
        <title>Genome Sequence of Phlebia brevispora.</title>
        <authorList>
            <person name="Buettner E."/>
        </authorList>
    </citation>
    <scope>NUCLEOTIDE SEQUENCE</scope>
    <source>
        <strain evidence="1">MPL23</strain>
    </source>
</reference>
<protein>
    <submittedName>
        <fullName evidence="1">Uncharacterized protein</fullName>
    </submittedName>
</protein>
<accession>A0ACC1RZT3</accession>
<organism evidence="1 2">
    <name type="scientific">Phlebia brevispora</name>
    <dbReference type="NCBI Taxonomy" id="194682"/>
    <lineage>
        <taxon>Eukaryota</taxon>
        <taxon>Fungi</taxon>
        <taxon>Dikarya</taxon>
        <taxon>Basidiomycota</taxon>
        <taxon>Agaricomycotina</taxon>
        <taxon>Agaricomycetes</taxon>
        <taxon>Polyporales</taxon>
        <taxon>Meruliaceae</taxon>
        <taxon>Phlebia</taxon>
    </lineage>
</organism>
<dbReference type="Proteomes" id="UP001148662">
    <property type="component" value="Unassembled WGS sequence"/>
</dbReference>
<gene>
    <name evidence="1" type="ORF">NM688_g7905</name>
</gene>
<keyword evidence="2" id="KW-1185">Reference proteome</keyword>
<name>A0ACC1RZT3_9APHY</name>